<protein>
    <recommendedName>
        <fullName evidence="10">G-protein coupled receptors family 1 profile domain-containing protein</fullName>
    </recommendedName>
</protein>
<feature type="compositionally biased region" description="Polar residues" evidence="8">
    <location>
        <begin position="189"/>
        <end position="215"/>
    </location>
</feature>
<accession>A0AAV2IAY0</accession>
<comment type="subcellular location">
    <subcellularLocation>
        <location evidence="1">Membrane</location>
        <topology evidence="1">Multi-pass membrane protein</topology>
    </subcellularLocation>
</comment>
<dbReference type="SUPFAM" id="SSF81321">
    <property type="entry name" value="Family A G protein-coupled receptor-like"/>
    <property type="match status" value="1"/>
</dbReference>
<dbReference type="Proteomes" id="UP001497497">
    <property type="component" value="Unassembled WGS sequence"/>
</dbReference>
<dbReference type="GO" id="GO:0005886">
    <property type="term" value="C:plasma membrane"/>
    <property type="evidence" value="ECO:0007669"/>
    <property type="project" value="TreeGrafter"/>
</dbReference>
<evidence type="ECO:0000259" key="10">
    <source>
        <dbReference type="PROSITE" id="PS50262"/>
    </source>
</evidence>
<keyword evidence="12" id="KW-1185">Reference proteome</keyword>
<keyword evidence="2 9" id="KW-0812">Transmembrane</keyword>
<sequence length="386" mass="42754">KALCIIFLLLILFSNVLLILKNAWKLDFYTRPKNQIILSLAIGDILLALFPLIVVAKTLYGDCFTNLKTCSLAMTSDTYMRFLIHFVYGLGVVVLGIELLFRNKIRDMTSSKTAKFIVSIVLSGIPWLLGLIFVLPLCLANIDMTTCSSVQTLHQAEAAVVISVILPACAAVVMCIVVNCRAFPSGQRQQTTATSAPMVTITTSHSSSPLQSGNGFTAPPTNGYYPGNQYPQQPLPGQHPLQQYPQQRNNPQAHQLYAAQQPQVTQQPHVAQQPYAAQQPPVKQQTYVAQQPYTVVQPNQGVYIPNDAGVALSKFHREKSRLLAIAIVFFLFVAPQAIYQLSYCLNLNSITMESRIAATAISDFVFWLMVIRSFVTPLIMYCYSDV</sequence>
<keyword evidence="3 9" id="KW-1133">Transmembrane helix</keyword>
<evidence type="ECO:0000256" key="8">
    <source>
        <dbReference type="SAM" id="MobiDB-lite"/>
    </source>
</evidence>
<evidence type="ECO:0000256" key="9">
    <source>
        <dbReference type="SAM" id="Phobius"/>
    </source>
</evidence>
<organism evidence="11 12">
    <name type="scientific">Lymnaea stagnalis</name>
    <name type="common">Great pond snail</name>
    <name type="synonym">Helix stagnalis</name>
    <dbReference type="NCBI Taxonomy" id="6523"/>
    <lineage>
        <taxon>Eukaryota</taxon>
        <taxon>Metazoa</taxon>
        <taxon>Spiralia</taxon>
        <taxon>Lophotrochozoa</taxon>
        <taxon>Mollusca</taxon>
        <taxon>Gastropoda</taxon>
        <taxon>Heterobranchia</taxon>
        <taxon>Euthyneura</taxon>
        <taxon>Panpulmonata</taxon>
        <taxon>Hygrophila</taxon>
        <taxon>Lymnaeoidea</taxon>
        <taxon>Lymnaeidae</taxon>
        <taxon>Lymnaea</taxon>
    </lineage>
</organism>
<feature type="region of interest" description="Disordered" evidence="8">
    <location>
        <begin position="189"/>
        <end position="246"/>
    </location>
</feature>
<feature type="transmembrane region" description="Helical" evidence="9">
    <location>
        <begin position="322"/>
        <end position="339"/>
    </location>
</feature>
<dbReference type="PROSITE" id="PS50262">
    <property type="entry name" value="G_PROTEIN_RECEP_F1_2"/>
    <property type="match status" value="1"/>
</dbReference>
<evidence type="ECO:0000313" key="12">
    <source>
        <dbReference type="Proteomes" id="UP001497497"/>
    </source>
</evidence>
<evidence type="ECO:0000256" key="7">
    <source>
        <dbReference type="ARBA" id="ARBA00023224"/>
    </source>
</evidence>
<feature type="domain" description="G-protein coupled receptors family 1 profile" evidence="10">
    <location>
        <begin position="14"/>
        <end position="380"/>
    </location>
</feature>
<evidence type="ECO:0000256" key="6">
    <source>
        <dbReference type="ARBA" id="ARBA00023170"/>
    </source>
</evidence>
<feature type="transmembrane region" description="Helical" evidence="9">
    <location>
        <begin position="6"/>
        <end position="24"/>
    </location>
</feature>
<comment type="caution">
    <text evidence="11">The sequence shown here is derived from an EMBL/GenBank/DDBJ whole genome shotgun (WGS) entry which is preliminary data.</text>
</comment>
<evidence type="ECO:0000256" key="4">
    <source>
        <dbReference type="ARBA" id="ARBA00023040"/>
    </source>
</evidence>
<keyword evidence="4" id="KW-0297">G-protein coupled receptor</keyword>
<evidence type="ECO:0000256" key="5">
    <source>
        <dbReference type="ARBA" id="ARBA00023136"/>
    </source>
</evidence>
<evidence type="ECO:0000256" key="3">
    <source>
        <dbReference type="ARBA" id="ARBA00022989"/>
    </source>
</evidence>
<dbReference type="Gene3D" id="1.20.1070.10">
    <property type="entry name" value="Rhodopsin 7-helix transmembrane proteins"/>
    <property type="match status" value="1"/>
</dbReference>
<keyword evidence="5 9" id="KW-0472">Membrane</keyword>
<evidence type="ECO:0000256" key="1">
    <source>
        <dbReference type="ARBA" id="ARBA00004141"/>
    </source>
</evidence>
<proteinExistence type="predicted"/>
<feature type="transmembrane region" description="Helical" evidence="9">
    <location>
        <begin position="79"/>
        <end position="101"/>
    </location>
</feature>
<evidence type="ECO:0000313" key="11">
    <source>
        <dbReference type="EMBL" id="CAL1543976.1"/>
    </source>
</evidence>
<dbReference type="EMBL" id="CAXITT010000586">
    <property type="protein sequence ID" value="CAL1543976.1"/>
    <property type="molecule type" value="Genomic_DNA"/>
</dbReference>
<feature type="transmembrane region" description="Helical" evidence="9">
    <location>
        <begin position="113"/>
        <end position="135"/>
    </location>
</feature>
<reference evidence="11 12" key="1">
    <citation type="submission" date="2024-04" db="EMBL/GenBank/DDBJ databases">
        <authorList>
            <consortium name="Genoscope - CEA"/>
            <person name="William W."/>
        </authorList>
    </citation>
    <scope>NUCLEOTIDE SEQUENCE [LARGE SCALE GENOMIC DNA]</scope>
</reference>
<dbReference type="GO" id="GO:0004930">
    <property type="term" value="F:G protein-coupled receptor activity"/>
    <property type="evidence" value="ECO:0007669"/>
    <property type="project" value="UniProtKB-KW"/>
</dbReference>
<feature type="transmembrane region" description="Helical" evidence="9">
    <location>
        <begin position="158"/>
        <end position="180"/>
    </location>
</feature>
<evidence type="ECO:0000256" key="2">
    <source>
        <dbReference type="ARBA" id="ARBA00022692"/>
    </source>
</evidence>
<keyword evidence="6" id="KW-0675">Receptor</keyword>
<feature type="transmembrane region" description="Helical" evidence="9">
    <location>
        <begin position="36"/>
        <end position="59"/>
    </location>
</feature>
<dbReference type="PANTHER" id="PTHR24248">
    <property type="entry name" value="ADRENERGIC RECEPTOR-RELATED G-PROTEIN COUPLED RECEPTOR"/>
    <property type="match status" value="1"/>
</dbReference>
<feature type="non-terminal residue" evidence="11">
    <location>
        <position position="1"/>
    </location>
</feature>
<dbReference type="InterPro" id="IPR017452">
    <property type="entry name" value="GPCR_Rhodpsn_7TM"/>
</dbReference>
<gene>
    <name evidence="11" type="ORF">GSLYS_00017489001</name>
</gene>
<feature type="transmembrane region" description="Helical" evidence="9">
    <location>
        <begin position="364"/>
        <end position="383"/>
    </location>
</feature>
<feature type="compositionally biased region" description="Low complexity" evidence="8">
    <location>
        <begin position="229"/>
        <end position="246"/>
    </location>
</feature>
<name>A0AAV2IAY0_LYMST</name>
<keyword evidence="7" id="KW-0807">Transducer</keyword>
<dbReference type="AlphaFoldDB" id="A0AAV2IAY0"/>